<gene>
    <name evidence="1" type="ORF">HJG44_04340</name>
</gene>
<evidence type="ECO:0000313" key="1">
    <source>
        <dbReference type="EMBL" id="NNM71628.1"/>
    </source>
</evidence>
<dbReference type="RefSeq" id="WP_171217066.1">
    <property type="nucleotide sequence ID" value="NZ_JABEPP010000001.1"/>
</dbReference>
<dbReference type="Proteomes" id="UP000564885">
    <property type="component" value="Unassembled WGS sequence"/>
</dbReference>
<accession>A0A849I2P4</accession>
<organism evidence="1 2">
    <name type="scientific">Enterovirga aerilata</name>
    <dbReference type="NCBI Taxonomy" id="2730920"/>
    <lineage>
        <taxon>Bacteria</taxon>
        <taxon>Pseudomonadati</taxon>
        <taxon>Pseudomonadota</taxon>
        <taxon>Alphaproteobacteria</taxon>
        <taxon>Hyphomicrobiales</taxon>
        <taxon>Methylobacteriaceae</taxon>
        <taxon>Enterovirga</taxon>
    </lineage>
</organism>
<comment type="caution">
    <text evidence="1">The sequence shown here is derived from an EMBL/GenBank/DDBJ whole genome shotgun (WGS) entry which is preliminary data.</text>
</comment>
<dbReference type="AlphaFoldDB" id="A0A849I2P4"/>
<evidence type="ECO:0000313" key="2">
    <source>
        <dbReference type="Proteomes" id="UP000564885"/>
    </source>
</evidence>
<proteinExistence type="predicted"/>
<dbReference type="EMBL" id="JABEPP010000001">
    <property type="protein sequence ID" value="NNM71628.1"/>
    <property type="molecule type" value="Genomic_DNA"/>
</dbReference>
<keyword evidence="2" id="KW-1185">Reference proteome</keyword>
<name>A0A849I2P4_9HYPH</name>
<protein>
    <submittedName>
        <fullName evidence="1">Uncharacterized protein</fullName>
    </submittedName>
</protein>
<sequence length="89" mass="9870">MIEEVGGKAVAEAYKGSPAKLVRSILRQYATGEGRDKAEGWAPRFLRFPVGSYRDSRVDLPFGADQGRRREFRQPLFGAPSPLRPAPIP</sequence>
<reference evidence="1 2" key="1">
    <citation type="submission" date="2020-04" db="EMBL/GenBank/DDBJ databases">
        <title>Enterovirga sp. isolate from soil.</title>
        <authorList>
            <person name="Chea S."/>
            <person name="Kim D.-U."/>
        </authorList>
    </citation>
    <scope>NUCLEOTIDE SEQUENCE [LARGE SCALE GENOMIC DNA]</scope>
    <source>
        <strain evidence="1 2">DB1703</strain>
    </source>
</reference>